<organism evidence="2 3">
    <name type="scientific">Colletotrichum asianum</name>
    <dbReference type="NCBI Taxonomy" id="702518"/>
    <lineage>
        <taxon>Eukaryota</taxon>
        <taxon>Fungi</taxon>
        <taxon>Dikarya</taxon>
        <taxon>Ascomycota</taxon>
        <taxon>Pezizomycotina</taxon>
        <taxon>Sordariomycetes</taxon>
        <taxon>Hypocreomycetidae</taxon>
        <taxon>Glomerellales</taxon>
        <taxon>Glomerellaceae</taxon>
        <taxon>Colletotrichum</taxon>
        <taxon>Colletotrichum gloeosporioides species complex</taxon>
    </lineage>
</organism>
<reference evidence="2 3" key="1">
    <citation type="submission" date="2019-12" db="EMBL/GenBank/DDBJ databases">
        <title>A genome sequence resource for the geographically widespread anthracnose pathogen Colletotrichum asianum.</title>
        <authorList>
            <person name="Meng Y."/>
        </authorList>
    </citation>
    <scope>NUCLEOTIDE SEQUENCE [LARGE SCALE GENOMIC DNA]</scope>
    <source>
        <strain evidence="2 3">ICMP 18580</strain>
    </source>
</reference>
<gene>
    <name evidence="2" type="ORF">GQ607_008932</name>
</gene>
<name>A0A8H3ZLH8_9PEZI</name>
<evidence type="ECO:0000313" key="3">
    <source>
        <dbReference type="Proteomes" id="UP000434172"/>
    </source>
</evidence>
<sequence>THSQVSPRQKPSQSGKIDGPGRCLTDISSRPSHTQEELAAFFFFSDVVPGFARVSISYDLYCYCFFERRLTGPQPARTAKGSFPAFAIAKRSCLICALVYLISSQIRCFWAFF</sequence>
<feature type="region of interest" description="Disordered" evidence="1">
    <location>
        <begin position="1"/>
        <end position="23"/>
    </location>
</feature>
<protein>
    <submittedName>
        <fullName evidence="2">Uncharacterized protein</fullName>
    </submittedName>
</protein>
<feature type="compositionally biased region" description="Polar residues" evidence="1">
    <location>
        <begin position="1"/>
        <end position="15"/>
    </location>
</feature>
<dbReference type="EMBL" id="WOWK01000049">
    <property type="protein sequence ID" value="KAF0323723.1"/>
    <property type="molecule type" value="Genomic_DNA"/>
</dbReference>
<dbReference type="Proteomes" id="UP000434172">
    <property type="component" value="Unassembled WGS sequence"/>
</dbReference>
<feature type="non-terminal residue" evidence="2">
    <location>
        <position position="1"/>
    </location>
</feature>
<evidence type="ECO:0000313" key="2">
    <source>
        <dbReference type="EMBL" id="KAF0323723.1"/>
    </source>
</evidence>
<evidence type="ECO:0000256" key="1">
    <source>
        <dbReference type="SAM" id="MobiDB-lite"/>
    </source>
</evidence>
<accession>A0A8H3ZLH8</accession>
<keyword evidence="3" id="KW-1185">Reference proteome</keyword>
<proteinExistence type="predicted"/>
<dbReference type="AlphaFoldDB" id="A0A8H3ZLH8"/>
<comment type="caution">
    <text evidence="2">The sequence shown here is derived from an EMBL/GenBank/DDBJ whole genome shotgun (WGS) entry which is preliminary data.</text>
</comment>